<dbReference type="VEuPathDB" id="FungiDB:DNF11_2292"/>
<keyword evidence="1" id="KW-0732">Signal</keyword>
<dbReference type="GO" id="GO:0005759">
    <property type="term" value="C:mitochondrial matrix"/>
    <property type="evidence" value="ECO:0007669"/>
    <property type="project" value="TreeGrafter"/>
</dbReference>
<dbReference type="GO" id="GO:0033615">
    <property type="term" value="P:mitochondrial proton-transporting ATP synthase complex assembly"/>
    <property type="evidence" value="ECO:0007669"/>
    <property type="project" value="InterPro"/>
</dbReference>
<name>A0A3G2S7E4_MALR7</name>
<keyword evidence="3" id="KW-1185">Reference proteome</keyword>
<dbReference type="EMBL" id="CP033151">
    <property type="protein sequence ID" value="AYO43242.1"/>
    <property type="molecule type" value="Genomic_DNA"/>
</dbReference>
<evidence type="ECO:0000313" key="3">
    <source>
        <dbReference type="Proteomes" id="UP000269793"/>
    </source>
</evidence>
<dbReference type="AlphaFoldDB" id="A0A3G2S7E4"/>
<dbReference type="OrthoDB" id="15893at2759"/>
<dbReference type="PANTHER" id="PTHR28015:SF1">
    <property type="entry name" value="ATP SYNTHASE ASSEMBLY FACTOR FMC1, MITOCHONDRIAL"/>
    <property type="match status" value="1"/>
</dbReference>
<dbReference type="Proteomes" id="UP000269793">
    <property type="component" value="Chromosome IV"/>
</dbReference>
<dbReference type="PANTHER" id="PTHR28015">
    <property type="entry name" value="ATP SYNTHASE ASSEMBLY FACTOR FMC1, MITOCHONDRIAL"/>
    <property type="match status" value="1"/>
</dbReference>
<proteinExistence type="predicted"/>
<evidence type="ECO:0000313" key="2">
    <source>
        <dbReference type="EMBL" id="AYO43242.1"/>
    </source>
</evidence>
<protein>
    <submittedName>
        <fullName evidence="2">Uncharacterized protein</fullName>
    </submittedName>
</protein>
<accession>A0A3G2S7E4</accession>
<reference evidence="2 3" key="1">
    <citation type="submission" date="2018-10" db="EMBL/GenBank/DDBJ databases">
        <title>Complete genome sequence of Malassezia restricta CBS 7877.</title>
        <authorList>
            <person name="Morand S.C."/>
            <person name="Bertignac M."/>
            <person name="Iltis A."/>
            <person name="Kolder I."/>
            <person name="Pirovano W."/>
            <person name="Jourdain R."/>
            <person name="Clavaud C."/>
        </authorList>
    </citation>
    <scope>NUCLEOTIDE SEQUENCE [LARGE SCALE GENOMIC DNA]</scope>
    <source>
        <strain evidence="2 3">CBS 7877</strain>
    </source>
</reference>
<organism evidence="2 3">
    <name type="scientific">Malassezia restricta (strain ATCC 96810 / NBRC 103918 / CBS 7877)</name>
    <name type="common">Seborrheic dermatitis infection agent</name>
    <dbReference type="NCBI Taxonomy" id="425264"/>
    <lineage>
        <taxon>Eukaryota</taxon>
        <taxon>Fungi</taxon>
        <taxon>Dikarya</taxon>
        <taxon>Basidiomycota</taxon>
        <taxon>Ustilaginomycotina</taxon>
        <taxon>Malasseziomycetes</taxon>
        <taxon>Malasseziales</taxon>
        <taxon>Malasseziaceae</taxon>
        <taxon>Malassezia</taxon>
    </lineage>
</organism>
<gene>
    <name evidence="2" type="ORF">DNF11_2292</name>
</gene>
<dbReference type="STRING" id="425264.A0A3G2S7E4"/>
<feature type="chain" id="PRO_5018007468" evidence="1">
    <location>
        <begin position="22"/>
        <end position="122"/>
    </location>
</feature>
<evidence type="ECO:0000256" key="1">
    <source>
        <dbReference type="SAM" id="SignalP"/>
    </source>
</evidence>
<sequence length="122" mass="13359">MASPAAKASAAALFSFASLEAATTRASTREVAERVLTEIRSSRNHNASQTTALASWTQLYAGQPPHAVQALANVELFLRSKRKHYALMEKYNPLYGMSDKDRIRATARTVGLQVPTKDKPNL</sequence>
<dbReference type="InterPro" id="IPR039196">
    <property type="entry name" value="Fmc1"/>
</dbReference>
<dbReference type="Pfam" id="PF13233">
    <property type="entry name" value="Complex1_LYR_2"/>
    <property type="match status" value="1"/>
</dbReference>
<feature type="signal peptide" evidence="1">
    <location>
        <begin position="1"/>
        <end position="21"/>
    </location>
</feature>